<evidence type="ECO:0000313" key="1">
    <source>
        <dbReference type="EMBL" id="KIM67509.1"/>
    </source>
</evidence>
<reference evidence="1 2" key="1">
    <citation type="submission" date="2014-04" db="EMBL/GenBank/DDBJ databases">
        <authorList>
            <consortium name="DOE Joint Genome Institute"/>
            <person name="Kuo A."/>
            <person name="Kohler A."/>
            <person name="Nagy L.G."/>
            <person name="Floudas D."/>
            <person name="Copeland A."/>
            <person name="Barry K.W."/>
            <person name="Cichocki N."/>
            <person name="Veneault-Fourrey C."/>
            <person name="LaButti K."/>
            <person name="Lindquist E.A."/>
            <person name="Lipzen A."/>
            <person name="Lundell T."/>
            <person name="Morin E."/>
            <person name="Murat C."/>
            <person name="Sun H."/>
            <person name="Tunlid A."/>
            <person name="Henrissat B."/>
            <person name="Grigoriev I.V."/>
            <person name="Hibbett D.S."/>
            <person name="Martin F."/>
            <person name="Nordberg H.P."/>
            <person name="Cantor M.N."/>
            <person name="Hua S.X."/>
        </authorList>
    </citation>
    <scope>NUCLEOTIDE SEQUENCE [LARGE SCALE GENOMIC DNA]</scope>
    <source>
        <strain evidence="1 2">Foug A</strain>
    </source>
</reference>
<gene>
    <name evidence="1" type="ORF">SCLCIDRAFT_21040</name>
</gene>
<dbReference type="InParanoid" id="A0A0C3EGS4"/>
<keyword evidence="2" id="KW-1185">Reference proteome</keyword>
<name>A0A0C3EGS4_9AGAM</name>
<dbReference type="EMBL" id="KN822012">
    <property type="protein sequence ID" value="KIM67509.1"/>
    <property type="molecule type" value="Genomic_DNA"/>
</dbReference>
<evidence type="ECO:0000313" key="2">
    <source>
        <dbReference type="Proteomes" id="UP000053989"/>
    </source>
</evidence>
<protein>
    <submittedName>
        <fullName evidence="1">Uncharacterized protein</fullName>
    </submittedName>
</protein>
<organism evidence="1 2">
    <name type="scientific">Scleroderma citrinum Foug A</name>
    <dbReference type="NCBI Taxonomy" id="1036808"/>
    <lineage>
        <taxon>Eukaryota</taxon>
        <taxon>Fungi</taxon>
        <taxon>Dikarya</taxon>
        <taxon>Basidiomycota</taxon>
        <taxon>Agaricomycotina</taxon>
        <taxon>Agaricomycetes</taxon>
        <taxon>Agaricomycetidae</taxon>
        <taxon>Boletales</taxon>
        <taxon>Sclerodermatineae</taxon>
        <taxon>Sclerodermataceae</taxon>
        <taxon>Scleroderma</taxon>
    </lineage>
</organism>
<sequence length="124" mass="13669">MAAHDTDPLVGWQANYAGLHPAAFNAIEDALRAELTQLQEVGPVMRPLTPPDDHMRILQEIEPEQMPQDTILKPQDVVIPWNTDEAMVDEAASMQMVMNMGSARSVRGSLGKVLGTPGLHFRKL</sequence>
<reference evidence="2" key="2">
    <citation type="submission" date="2015-01" db="EMBL/GenBank/DDBJ databases">
        <title>Evolutionary Origins and Diversification of the Mycorrhizal Mutualists.</title>
        <authorList>
            <consortium name="DOE Joint Genome Institute"/>
            <consortium name="Mycorrhizal Genomics Consortium"/>
            <person name="Kohler A."/>
            <person name="Kuo A."/>
            <person name="Nagy L.G."/>
            <person name="Floudas D."/>
            <person name="Copeland A."/>
            <person name="Barry K.W."/>
            <person name="Cichocki N."/>
            <person name="Veneault-Fourrey C."/>
            <person name="LaButti K."/>
            <person name="Lindquist E.A."/>
            <person name="Lipzen A."/>
            <person name="Lundell T."/>
            <person name="Morin E."/>
            <person name="Murat C."/>
            <person name="Riley R."/>
            <person name="Ohm R."/>
            <person name="Sun H."/>
            <person name="Tunlid A."/>
            <person name="Henrissat B."/>
            <person name="Grigoriev I.V."/>
            <person name="Hibbett D.S."/>
            <person name="Martin F."/>
        </authorList>
    </citation>
    <scope>NUCLEOTIDE SEQUENCE [LARGE SCALE GENOMIC DNA]</scope>
    <source>
        <strain evidence="2">Foug A</strain>
    </source>
</reference>
<dbReference type="AlphaFoldDB" id="A0A0C3EGS4"/>
<accession>A0A0C3EGS4</accession>
<proteinExistence type="predicted"/>
<dbReference type="HOGENOM" id="CLU_2005285_0_0_1"/>
<dbReference type="Proteomes" id="UP000053989">
    <property type="component" value="Unassembled WGS sequence"/>
</dbReference>